<dbReference type="SUPFAM" id="SSF53335">
    <property type="entry name" value="S-adenosyl-L-methionine-dependent methyltransferases"/>
    <property type="match status" value="1"/>
</dbReference>
<accession>V6DGM2</accession>
<dbReference type="AlphaFoldDB" id="V6DGM2"/>
<reference evidence="1 2" key="1">
    <citation type="journal article" date="2015" name="Biol. Direct">
        <title>Babela massiliensis, a representative of a widespread bacterial phylum with unusual adaptations to parasitism in amoebae.</title>
        <authorList>
            <person name="Pagnier I."/>
            <person name="Yutin N."/>
            <person name="Croce O."/>
            <person name="Makarova K.S."/>
            <person name="Wolf Y.I."/>
            <person name="Benamar S."/>
            <person name="Raoult D."/>
            <person name="Koonin E.V."/>
            <person name="La Scola B."/>
        </authorList>
    </citation>
    <scope>NUCLEOTIDE SEQUENCE [LARGE SCALE GENOMIC DNA]</scope>
    <source>
        <strain evidence="2">BABL1</strain>
    </source>
</reference>
<keyword evidence="1" id="KW-0808">Transferase</keyword>
<evidence type="ECO:0000313" key="2">
    <source>
        <dbReference type="Proteomes" id="UP000018769"/>
    </source>
</evidence>
<dbReference type="eggNOG" id="COG0220">
    <property type="taxonomic scope" value="Bacteria"/>
</dbReference>
<gene>
    <name evidence="1" type="ORF">BABL1_gene_268</name>
</gene>
<dbReference type="OrthoDB" id="5329963at2"/>
<dbReference type="GO" id="GO:0032259">
    <property type="term" value="P:methylation"/>
    <property type="evidence" value="ECO:0007669"/>
    <property type="project" value="UniProtKB-KW"/>
</dbReference>
<protein>
    <submittedName>
        <fullName evidence="1">Protein-L-isoaspartate carboxylmethyltransferase</fullName>
    </submittedName>
</protein>
<dbReference type="EMBL" id="HG793133">
    <property type="protein sequence ID" value="CDK30747.1"/>
    <property type="molecule type" value="Genomic_DNA"/>
</dbReference>
<dbReference type="Gene3D" id="3.40.50.150">
    <property type="entry name" value="Vaccinia Virus protein VP39"/>
    <property type="match status" value="1"/>
</dbReference>
<organism evidence="1 2">
    <name type="scientific">Candidatus Babela massiliensis</name>
    <dbReference type="NCBI Taxonomy" id="673862"/>
    <lineage>
        <taxon>Bacteria</taxon>
        <taxon>Candidatus Babelota</taxon>
        <taxon>Candidatus Babeliae</taxon>
        <taxon>Candidatus Babeliales</taxon>
        <taxon>Candidatus Babeliaceae</taxon>
        <taxon>Candidatus Babela</taxon>
    </lineage>
</organism>
<sequence>MKYNGNLLKFISLSIFLNINLFAYKDLKLKPVKSGPYGALSADFLRTLKDIFNVNTFIETGTFLGYSTKVAAEIFNNVFTIELSKEVYNKACENLKPYSNVKLYNGDSGIVLGSLLRAHWGNILVWLDGHYSGNYYGYNTAFGNGTTPVIDELISIKNSGLKDIIILIDDIRLFDKRLQGLSDLTLSNYPDFNQIFHLIKDINKDYKLVLMGEVLIAYLNSHDVVVSNLLEACTISRLGGSNINELLKYEQYIIKAKGIEKEEIKNLYLSCNIDAYVKLGIGDYYTFWYALTLINDKQYNQAKDIFRQLLFKGFEPQRMQHYVNYVDSLG</sequence>
<dbReference type="RefSeq" id="WP_023792371.1">
    <property type="nucleotide sequence ID" value="NC_023003.1"/>
</dbReference>
<dbReference type="Proteomes" id="UP000018769">
    <property type="component" value="Chromosome I"/>
</dbReference>
<keyword evidence="1" id="KW-0489">Methyltransferase</keyword>
<name>V6DGM2_9BACT</name>
<evidence type="ECO:0000313" key="1">
    <source>
        <dbReference type="EMBL" id="CDK30747.1"/>
    </source>
</evidence>
<dbReference type="InterPro" id="IPR029063">
    <property type="entry name" value="SAM-dependent_MTases_sf"/>
</dbReference>
<dbReference type="HOGENOM" id="CLU_841131_0_0_7"/>
<keyword evidence="2" id="KW-1185">Reference proteome</keyword>
<dbReference type="GO" id="GO:0008168">
    <property type="term" value="F:methyltransferase activity"/>
    <property type="evidence" value="ECO:0007669"/>
    <property type="project" value="UniProtKB-KW"/>
</dbReference>
<dbReference type="PATRIC" id="fig|673862.3.peg.635"/>
<dbReference type="KEGG" id="dpb:BABL1_gene_268"/>
<proteinExistence type="predicted"/>
<dbReference type="STRING" id="673862.BABL1_gene_268"/>